<dbReference type="Proteomes" id="UP000002630">
    <property type="component" value="Unassembled WGS sequence"/>
</dbReference>
<evidence type="ECO:0000313" key="2">
    <source>
        <dbReference type="Proteomes" id="UP000002630"/>
    </source>
</evidence>
<dbReference type="InParanoid" id="D7G5Z9"/>
<proteinExistence type="predicted"/>
<protein>
    <submittedName>
        <fullName evidence="1">Uncharacterized protein</fullName>
    </submittedName>
</protein>
<dbReference type="EMBL" id="FN649760">
    <property type="protein sequence ID" value="CBJ33919.1"/>
    <property type="molecule type" value="Genomic_DNA"/>
</dbReference>
<gene>
    <name evidence="1" type="ORF">Esi_0701_0001</name>
</gene>
<name>D7G5Z9_ECTSI</name>
<dbReference type="AlphaFoldDB" id="D7G5Z9"/>
<reference evidence="1 2" key="1">
    <citation type="journal article" date="2010" name="Nature">
        <title>The Ectocarpus genome and the independent evolution of multicellularity in brown algae.</title>
        <authorList>
            <person name="Cock J.M."/>
            <person name="Sterck L."/>
            <person name="Rouze P."/>
            <person name="Scornet D."/>
            <person name="Allen A.E."/>
            <person name="Amoutzias G."/>
            <person name="Anthouard V."/>
            <person name="Artiguenave F."/>
            <person name="Aury J.M."/>
            <person name="Badger J.H."/>
            <person name="Beszteri B."/>
            <person name="Billiau K."/>
            <person name="Bonnet E."/>
            <person name="Bothwell J.H."/>
            <person name="Bowler C."/>
            <person name="Boyen C."/>
            <person name="Brownlee C."/>
            <person name="Carrano C.J."/>
            <person name="Charrier B."/>
            <person name="Cho G.Y."/>
            <person name="Coelho S.M."/>
            <person name="Collen J."/>
            <person name="Corre E."/>
            <person name="Da Silva C."/>
            <person name="Delage L."/>
            <person name="Delaroque N."/>
            <person name="Dittami S.M."/>
            <person name="Doulbeau S."/>
            <person name="Elias M."/>
            <person name="Farnham G."/>
            <person name="Gachon C.M."/>
            <person name="Gschloessl B."/>
            <person name="Heesch S."/>
            <person name="Jabbari K."/>
            <person name="Jubin C."/>
            <person name="Kawai H."/>
            <person name="Kimura K."/>
            <person name="Kloareg B."/>
            <person name="Kupper F.C."/>
            <person name="Lang D."/>
            <person name="Le Bail A."/>
            <person name="Leblanc C."/>
            <person name="Lerouge P."/>
            <person name="Lohr M."/>
            <person name="Lopez P.J."/>
            <person name="Martens C."/>
            <person name="Maumus F."/>
            <person name="Michel G."/>
            <person name="Miranda-Saavedra D."/>
            <person name="Morales J."/>
            <person name="Moreau H."/>
            <person name="Motomura T."/>
            <person name="Nagasato C."/>
            <person name="Napoli C.A."/>
            <person name="Nelson D.R."/>
            <person name="Nyvall-Collen P."/>
            <person name="Peters A.F."/>
            <person name="Pommier C."/>
            <person name="Potin P."/>
            <person name="Poulain J."/>
            <person name="Quesneville H."/>
            <person name="Read B."/>
            <person name="Rensing S.A."/>
            <person name="Ritter A."/>
            <person name="Rousvoal S."/>
            <person name="Samanta M."/>
            <person name="Samson G."/>
            <person name="Schroeder D.C."/>
            <person name="Segurens B."/>
            <person name="Strittmatter M."/>
            <person name="Tonon T."/>
            <person name="Tregear J.W."/>
            <person name="Valentin K."/>
            <person name="von Dassow P."/>
            <person name="Yamagishi T."/>
            <person name="Van de Peer Y."/>
            <person name="Wincker P."/>
        </authorList>
    </citation>
    <scope>NUCLEOTIDE SEQUENCE [LARGE SCALE GENOMIC DNA]</scope>
    <source>
        <strain evidence="2">Ec32 / CCAP1310/4</strain>
    </source>
</reference>
<accession>D7G5Z9</accession>
<sequence length="74" mass="7978">MMEQDNEFHVFLPGQVKASTCCVFCLYCNRCAALVALNAAKDSGQEICPLVDVHSAVDADTERLIAATGSRLES</sequence>
<keyword evidence="2" id="KW-1185">Reference proteome</keyword>
<organism evidence="1 2">
    <name type="scientific">Ectocarpus siliculosus</name>
    <name type="common">Brown alga</name>
    <name type="synonym">Conferva siliculosa</name>
    <dbReference type="NCBI Taxonomy" id="2880"/>
    <lineage>
        <taxon>Eukaryota</taxon>
        <taxon>Sar</taxon>
        <taxon>Stramenopiles</taxon>
        <taxon>Ochrophyta</taxon>
        <taxon>PX clade</taxon>
        <taxon>Phaeophyceae</taxon>
        <taxon>Ectocarpales</taxon>
        <taxon>Ectocarpaceae</taxon>
        <taxon>Ectocarpus</taxon>
    </lineage>
</organism>
<evidence type="ECO:0000313" key="1">
    <source>
        <dbReference type="EMBL" id="CBJ33919.1"/>
    </source>
</evidence>